<evidence type="ECO:0000256" key="1">
    <source>
        <dbReference type="SAM" id="MobiDB-lite"/>
    </source>
</evidence>
<dbReference type="Proteomes" id="UP001652662">
    <property type="component" value="Unplaced"/>
</dbReference>
<reference evidence="3 4" key="1">
    <citation type="submission" date="2025-05" db="UniProtKB">
        <authorList>
            <consortium name="RefSeq"/>
        </authorList>
    </citation>
    <scope>IDENTIFICATION</scope>
    <source>
        <tissue evidence="3 4">Blood</tissue>
    </source>
</reference>
<dbReference type="RefSeq" id="XP_070464710.1">
    <property type="nucleotide sequence ID" value="XM_070608609.1"/>
</dbReference>
<evidence type="ECO:0000313" key="2">
    <source>
        <dbReference type="Proteomes" id="UP001652662"/>
    </source>
</evidence>
<feature type="region of interest" description="Disordered" evidence="1">
    <location>
        <begin position="77"/>
        <end position="108"/>
    </location>
</feature>
<dbReference type="RefSeq" id="XP_070464707.1">
    <property type="nucleotide sequence ID" value="XM_070608606.1"/>
</dbReference>
<feature type="compositionally biased region" description="Basic and acidic residues" evidence="1">
    <location>
        <begin position="50"/>
        <end position="59"/>
    </location>
</feature>
<proteinExistence type="predicted"/>
<feature type="region of interest" description="Disordered" evidence="1">
    <location>
        <begin position="169"/>
        <end position="202"/>
    </location>
</feature>
<dbReference type="RefSeq" id="XP_070464708.1">
    <property type="nucleotide sequence ID" value="XM_070608607.1"/>
</dbReference>
<evidence type="ECO:0000313" key="5">
    <source>
        <dbReference type="RefSeq" id="XP_070464709.1"/>
    </source>
</evidence>
<feature type="region of interest" description="Disordered" evidence="1">
    <location>
        <begin position="1"/>
        <end position="59"/>
    </location>
</feature>
<feature type="compositionally biased region" description="Low complexity" evidence="1">
    <location>
        <begin position="12"/>
        <end position="22"/>
    </location>
</feature>
<protein>
    <submittedName>
        <fullName evidence="3 4">Uncharacterized protein MIR9-1HG isoform X1</fullName>
    </submittedName>
</protein>
<name>A0ABM4NIC4_EQUPR</name>
<dbReference type="GeneID" id="103548854"/>
<organism evidence="2 6">
    <name type="scientific">Equus przewalskii</name>
    <name type="common">Przewalski's horse</name>
    <name type="synonym">Equus caballus przewalskii</name>
    <dbReference type="NCBI Taxonomy" id="9798"/>
    <lineage>
        <taxon>Eukaryota</taxon>
        <taxon>Metazoa</taxon>
        <taxon>Chordata</taxon>
        <taxon>Craniata</taxon>
        <taxon>Vertebrata</taxon>
        <taxon>Euteleostomi</taxon>
        <taxon>Mammalia</taxon>
        <taxon>Eutheria</taxon>
        <taxon>Laurasiatheria</taxon>
        <taxon>Perissodactyla</taxon>
        <taxon>Equidae</taxon>
        <taxon>Equus</taxon>
    </lineage>
</organism>
<dbReference type="RefSeq" id="XP_070464709.1">
    <property type="nucleotide sequence ID" value="XM_070608608.1"/>
</dbReference>
<evidence type="ECO:0000313" key="3">
    <source>
        <dbReference type="RefSeq" id="XP_070464707.1"/>
    </source>
</evidence>
<sequence>MGWGRRTRSADSDASPPSESLLQSLGMAWPEGGWEGTREKRAPASAEGGRTARERKREASEIPEWIDRCYVIGAASSTPQEARSREREAVQQQGPPSSLSSSQKPGAGHPGRSSLLCFWCHRRWPPLAFGTPNSVLEVGNPPEKQRPLCVLLYLEVILEVCTSQGLGASHLGRVGAPPPSRPLSSTRVPEPHPAPRTAPGRAKERCQGAGFSVLFCFASSGLGSPARPPTLLGSGFRKKEARPCSPASIFVTLVTLCPLRPLNLLARTQRPLLSSQVRDWTGASDWLSLDPTPRPQLQGGPGRCYAEEEGGIQSFFEELTVQQGRQTHNYMACGDCCPEDVCKVLWEQEIP</sequence>
<evidence type="ECO:0000313" key="4">
    <source>
        <dbReference type="RefSeq" id="XP_070464708.1"/>
    </source>
</evidence>
<accession>A0ABM4NIC4</accession>
<feature type="compositionally biased region" description="Low complexity" evidence="1">
    <location>
        <begin position="91"/>
        <end position="107"/>
    </location>
</feature>
<keyword evidence="2" id="KW-1185">Reference proteome</keyword>
<evidence type="ECO:0000313" key="6">
    <source>
        <dbReference type="RefSeq" id="XP_070464710.1"/>
    </source>
</evidence>
<gene>
    <name evidence="3 4 5 6" type="primary">MIR9-1HG</name>
</gene>